<name>A0AAQ3CDE2_AERHY</name>
<organism evidence="1 2">
    <name type="scientific">Aeromonas hydrophila</name>
    <dbReference type="NCBI Taxonomy" id="644"/>
    <lineage>
        <taxon>Bacteria</taxon>
        <taxon>Pseudomonadati</taxon>
        <taxon>Pseudomonadota</taxon>
        <taxon>Gammaproteobacteria</taxon>
        <taxon>Aeromonadales</taxon>
        <taxon>Aeromonadaceae</taxon>
        <taxon>Aeromonas</taxon>
    </lineage>
</organism>
<dbReference type="RefSeq" id="WP_077098258.1">
    <property type="nucleotide sequence ID" value="NZ_AP023398.1"/>
</dbReference>
<sequence>MACHQVPVYHVCQLCGGEGCAACSDLMILDGDIQLDPEWDEEIHEPKETIQQRVARYNSGRNRLLAIKMLRDCLLNPDLYCPRCFQTKASYQVTCTRASCEAAQ</sequence>
<protein>
    <submittedName>
        <fullName evidence="1">Uncharacterized protein</fullName>
    </submittedName>
</protein>
<reference evidence="1" key="1">
    <citation type="submission" date="2023-02" db="EMBL/GenBank/DDBJ databases">
        <title>The sequence of Aeromonas hydrophila K533.</title>
        <authorList>
            <person name="Luo X."/>
        </authorList>
    </citation>
    <scope>NUCLEOTIDE SEQUENCE</scope>
    <source>
        <strain evidence="1">K533</strain>
    </source>
</reference>
<gene>
    <name evidence="1" type="ORF">PY771_10045</name>
</gene>
<evidence type="ECO:0000313" key="1">
    <source>
        <dbReference type="EMBL" id="WEE28632.1"/>
    </source>
</evidence>
<dbReference type="AlphaFoldDB" id="A0AAQ3CDE2"/>
<dbReference type="EMBL" id="CP118942">
    <property type="protein sequence ID" value="WEE28632.1"/>
    <property type="molecule type" value="Genomic_DNA"/>
</dbReference>
<accession>A0AAQ3CDE2</accession>
<proteinExistence type="predicted"/>
<evidence type="ECO:0000313" key="2">
    <source>
        <dbReference type="Proteomes" id="UP001214666"/>
    </source>
</evidence>
<dbReference type="Proteomes" id="UP001214666">
    <property type="component" value="Chromosome"/>
</dbReference>